<dbReference type="HOGENOM" id="CLU_2003619_0_0_1"/>
<proteinExistence type="predicted"/>
<name>G3BAI0_CANTC</name>
<dbReference type="Proteomes" id="UP000000707">
    <property type="component" value="Unassembled WGS sequence"/>
</dbReference>
<evidence type="ECO:0000313" key="3">
    <source>
        <dbReference type="Proteomes" id="UP000000707"/>
    </source>
</evidence>
<accession>G3BAI0</accession>
<sequence>MSSLDSKQTTGYYIHDVDETISSIILIQFSAGTRTKYYLCRRALCSTKVRKVRHRKQILASDFRRPSDYRQVRHRSGPTGRYDGGDGGGRVPVSPQLSPSPAPCKNNCSVLVIMALKHSCRADR</sequence>
<organism evidence="3">
    <name type="scientific">Candida tenuis (strain ATCC 10573 / BCRC 21748 / CBS 615 / JCM 9827 / NBRC 10315 / NRRL Y-1498 / VKM Y-70)</name>
    <name type="common">Yeast</name>
    <name type="synonym">Yamadazyma tenuis</name>
    <dbReference type="NCBI Taxonomy" id="590646"/>
    <lineage>
        <taxon>Eukaryota</taxon>
        <taxon>Fungi</taxon>
        <taxon>Dikarya</taxon>
        <taxon>Ascomycota</taxon>
        <taxon>Saccharomycotina</taxon>
        <taxon>Pichiomycetes</taxon>
        <taxon>Debaryomycetaceae</taxon>
        <taxon>Yamadazyma</taxon>
    </lineage>
</organism>
<gene>
    <name evidence="2" type="ORF">CANTEDRAFT_115519</name>
</gene>
<reference evidence="2 3" key="1">
    <citation type="journal article" date="2011" name="Proc. Natl. Acad. Sci. U.S.A.">
        <title>Comparative genomics of xylose-fermenting fungi for enhanced biofuel production.</title>
        <authorList>
            <person name="Wohlbach D.J."/>
            <person name="Kuo A."/>
            <person name="Sato T.K."/>
            <person name="Potts K.M."/>
            <person name="Salamov A.A."/>
            <person name="LaButti K.M."/>
            <person name="Sun H."/>
            <person name="Clum A."/>
            <person name="Pangilinan J.L."/>
            <person name="Lindquist E.A."/>
            <person name="Lucas S."/>
            <person name="Lapidus A."/>
            <person name="Jin M."/>
            <person name="Gunawan C."/>
            <person name="Balan V."/>
            <person name="Dale B.E."/>
            <person name="Jeffries T.W."/>
            <person name="Zinkel R."/>
            <person name="Barry K.W."/>
            <person name="Grigoriev I.V."/>
            <person name="Gasch A.P."/>
        </authorList>
    </citation>
    <scope>NUCLEOTIDE SEQUENCE [LARGE SCALE GENOMIC DNA]</scope>
    <source>
        <strain evidence="3">ATCC 10573 / BCRC 21748 / CBS 615 / JCM 9827 / NBRC 10315 / NRRL Y-1498 / VKM Y-70</strain>
    </source>
</reference>
<keyword evidence="3" id="KW-1185">Reference proteome</keyword>
<dbReference type="AlphaFoldDB" id="G3BAI0"/>
<protein>
    <submittedName>
        <fullName evidence="2">Uncharacterized protein</fullName>
    </submittedName>
</protein>
<feature type="region of interest" description="Disordered" evidence="1">
    <location>
        <begin position="64"/>
        <end position="102"/>
    </location>
</feature>
<dbReference type="EMBL" id="GL996527">
    <property type="protein sequence ID" value="EGV62067.1"/>
    <property type="molecule type" value="Genomic_DNA"/>
</dbReference>
<evidence type="ECO:0000256" key="1">
    <source>
        <dbReference type="SAM" id="MobiDB-lite"/>
    </source>
</evidence>
<evidence type="ECO:0000313" key="2">
    <source>
        <dbReference type="EMBL" id="EGV62067.1"/>
    </source>
</evidence>